<organism evidence="1 2">
    <name type="scientific">Tenacibaculum soleae</name>
    <dbReference type="NCBI Taxonomy" id="447689"/>
    <lineage>
        <taxon>Bacteria</taxon>
        <taxon>Pseudomonadati</taxon>
        <taxon>Bacteroidota</taxon>
        <taxon>Flavobacteriia</taxon>
        <taxon>Flavobacteriales</taxon>
        <taxon>Flavobacteriaceae</taxon>
        <taxon>Tenacibaculum</taxon>
    </lineage>
</organism>
<accession>A0A1B9Y247</accession>
<name>A0A1B9Y247_9FLAO</name>
<dbReference type="Proteomes" id="UP000093186">
    <property type="component" value="Unassembled WGS sequence"/>
</dbReference>
<proteinExistence type="predicted"/>
<dbReference type="RefSeq" id="WP_068702720.1">
    <property type="nucleotide sequence ID" value="NZ_MAKX01000001.1"/>
</dbReference>
<protein>
    <submittedName>
        <fullName evidence="1">Uncharacterized protein</fullName>
    </submittedName>
</protein>
<reference evidence="1 2" key="1">
    <citation type="submission" date="2016-06" db="EMBL/GenBank/DDBJ databases">
        <title>Draft Genome Sequence of Tenacibaculum soleae UCD-KL19.</title>
        <authorList>
            <person name="Eisen J.A."/>
            <person name="Coil D.A."/>
            <person name="Lujan K.M."/>
        </authorList>
    </citation>
    <scope>NUCLEOTIDE SEQUENCE [LARGE SCALE GENOMIC DNA]</scope>
    <source>
        <strain evidence="1 2">UCD-KL19</strain>
    </source>
</reference>
<gene>
    <name evidence="1" type="ORF">BA195_04105</name>
</gene>
<dbReference type="AlphaFoldDB" id="A0A1B9Y247"/>
<keyword evidence="2" id="KW-1185">Reference proteome</keyword>
<dbReference type="EMBL" id="MAKX01000001">
    <property type="protein sequence ID" value="OCK43887.1"/>
    <property type="molecule type" value="Genomic_DNA"/>
</dbReference>
<evidence type="ECO:0000313" key="2">
    <source>
        <dbReference type="Proteomes" id="UP000093186"/>
    </source>
</evidence>
<evidence type="ECO:0000313" key="1">
    <source>
        <dbReference type="EMBL" id="OCK43887.1"/>
    </source>
</evidence>
<comment type="caution">
    <text evidence="1">The sequence shown here is derived from an EMBL/GenBank/DDBJ whole genome shotgun (WGS) entry which is preliminary data.</text>
</comment>
<dbReference type="OrthoDB" id="1431410at2"/>
<sequence length="175" mass="20204">MRPYFFIFFSVFLINFSCQKETSKKNIPVQKTGMNTVVEHANYTKIDAAASKEIKQWKEYFTVEDFMQQLRKTSPTEALNNALELKTLTKQLKDSLTIKALKTPAFKARENVFENEVLRLADMTYIPSITSKEVNNQVDKIFSLFSSMNHKINAVYAKKSFDKANKIDSLFSGFK</sequence>